<keyword evidence="4 9" id="KW-0238">DNA-binding</keyword>
<feature type="domain" description="Homeobox" evidence="12">
    <location>
        <begin position="99"/>
        <end position="154"/>
    </location>
</feature>
<dbReference type="Pfam" id="PF00046">
    <property type="entry name" value="Homeodomain"/>
    <property type="match status" value="1"/>
</dbReference>
<protein>
    <submittedName>
        <fullName evidence="13">Homeobox domain</fullName>
    </submittedName>
</protein>
<proteinExistence type="inferred from homology"/>
<dbReference type="PANTHER" id="PTHR45940">
    <property type="entry name" value="WUSCHEL-RELATED HOMEOBOX 1-RELATED"/>
    <property type="match status" value="1"/>
</dbReference>
<feature type="DNA-binding region" description="Homeobox" evidence="9">
    <location>
        <begin position="101"/>
        <end position="155"/>
    </location>
</feature>
<evidence type="ECO:0000256" key="6">
    <source>
        <dbReference type="ARBA" id="ARBA00023163"/>
    </source>
</evidence>
<evidence type="ECO:0000256" key="5">
    <source>
        <dbReference type="ARBA" id="ARBA00023155"/>
    </source>
</evidence>
<keyword evidence="5 9" id="KW-0371">Homeobox</keyword>
<dbReference type="SMART" id="SM00389">
    <property type="entry name" value="HOX"/>
    <property type="match status" value="1"/>
</dbReference>
<dbReference type="CDD" id="cd00086">
    <property type="entry name" value="homeodomain"/>
    <property type="match status" value="1"/>
</dbReference>
<feature type="compositionally biased region" description="Basic and acidic residues" evidence="11">
    <location>
        <begin position="158"/>
        <end position="167"/>
    </location>
</feature>
<feature type="compositionally biased region" description="Basic and acidic residues" evidence="11">
    <location>
        <begin position="174"/>
        <end position="183"/>
    </location>
</feature>
<dbReference type="PROSITE" id="PS50071">
    <property type="entry name" value="HOMEOBOX_2"/>
    <property type="match status" value="1"/>
</dbReference>
<sequence>MWMMSYNNNENGELNNIHHQYHQHHHHPSDPFTGRRFRPLIPRPSSTTPSTTNPTCLSRLHGSDQLFALNHHLGMLVAEQSKKEYSTQQVVVSSRWNPTPEQLRTLEELYLRGTRTPSAEQIQHITAQLRRYGKIEGKNVFYWFQNHKARERQKRRRQMDSHSDNKKQQQQQQRDIENLERKDSGKKKSCKPRFEYVSIQRAAKAAERRTNHGCVQFNDEELHLRRRSNLVERNDTWRMMHLSPHHLTNTATTTTTTITTTDPSNTTYSTLAAMEPKLIKPAQAQDHLNIFITPYGDHLKYLSTCVGDYAGNEEEYEDGEHEDEDEHDDDDDYGEENCEEYQTLELFPLRSGNFEEKENETLYIEDTNANFAPHQFFEFLPLKN</sequence>
<keyword evidence="14" id="KW-1185">Reference proteome</keyword>
<evidence type="ECO:0000259" key="12">
    <source>
        <dbReference type="PROSITE" id="PS50071"/>
    </source>
</evidence>
<dbReference type="InterPro" id="IPR009057">
    <property type="entry name" value="Homeodomain-like_sf"/>
</dbReference>
<comment type="similarity">
    <text evidence="8">Belongs to the WUS homeobox family.</text>
</comment>
<evidence type="ECO:0000256" key="2">
    <source>
        <dbReference type="ARBA" id="ARBA00022473"/>
    </source>
</evidence>
<dbReference type="GO" id="GO:0003677">
    <property type="term" value="F:DNA binding"/>
    <property type="evidence" value="ECO:0007669"/>
    <property type="project" value="UniProtKB-UniRule"/>
</dbReference>
<dbReference type="GO" id="GO:0003700">
    <property type="term" value="F:DNA-binding transcription factor activity"/>
    <property type="evidence" value="ECO:0007669"/>
    <property type="project" value="InterPro"/>
</dbReference>
<dbReference type="InterPro" id="IPR001356">
    <property type="entry name" value="HD"/>
</dbReference>
<evidence type="ECO:0000256" key="7">
    <source>
        <dbReference type="ARBA" id="ARBA00023242"/>
    </source>
</evidence>
<accession>A0AAN8Z360</accession>
<dbReference type="GO" id="GO:0099402">
    <property type="term" value="P:plant organ development"/>
    <property type="evidence" value="ECO:0007669"/>
    <property type="project" value="InterPro"/>
</dbReference>
<keyword evidence="7 9" id="KW-0539">Nucleus</keyword>
<evidence type="ECO:0000256" key="11">
    <source>
        <dbReference type="SAM" id="MobiDB-lite"/>
    </source>
</evidence>
<evidence type="ECO:0000256" key="3">
    <source>
        <dbReference type="ARBA" id="ARBA00023015"/>
    </source>
</evidence>
<feature type="region of interest" description="Disordered" evidence="11">
    <location>
        <begin position="314"/>
        <end position="335"/>
    </location>
</feature>
<dbReference type="FunFam" id="1.10.10.60:FF:000146">
    <property type="entry name" value="WUSCHEL-related homeobox 4"/>
    <property type="match status" value="1"/>
</dbReference>
<comment type="subcellular location">
    <subcellularLocation>
        <location evidence="1 9 10">Nucleus</location>
    </subcellularLocation>
</comment>
<keyword evidence="3" id="KW-0805">Transcription regulation</keyword>
<keyword evidence="6" id="KW-0804">Transcription</keyword>
<gene>
    <name evidence="13" type="ORF">RJ641_014978</name>
</gene>
<dbReference type="Gene3D" id="1.10.10.60">
    <property type="entry name" value="Homeodomain-like"/>
    <property type="match status" value="1"/>
</dbReference>
<comment type="caution">
    <text evidence="13">The sequence shown here is derived from an EMBL/GenBank/DDBJ whole genome shotgun (WGS) entry which is preliminary data.</text>
</comment>
<dbReference type="GO" id="GO:0005634">
    <property type="term" value="C:nucleus"/>
    <property type="evidence" value="ECO:0007669"/>
    <property type="project" value="UniProtKB-SubCell"/>
</dbReference>
<reference evidence="13 14" key="1">
    <citation type="submission" date="2023-12" db="EMBL/GenBank/DDBJ databases">
        <title>A high-quality genome assembly for Dillenia turbinata (Dilleniales).</title>
        <authorList>
            <person name="Chanderbali A."/>
        </authorList>
    </citation>
    <scope>NUCLEOTIDE SEQUENCE [LARGE SCALE GENOMIC DNA]</scope>
    <source>
        <strain evidence="13">LSX21</strain>
        <tissue evidence="13">Leaf</tissue>
    </source>
</reference>
<evidence type="ECO:0000313" key="14">
    <source>
        <dbReference type="Proteomes" id="UP001370490"/>
    </source>
</evidence>
<evidence type="ECO:0000256" key="9">
    <source>
        <dbReference type="PROSITE-ProRule" id="PRU00108"/>
    </source>
</evidence>
<feature type="region of interest" description="Disordered" evidence="11">
    <location>
        <begin position="151"/>
        <end position="188"/>
    </location>
</feature>
<dbReference type="EMBL" id="JBAMMX010000020">
    <property type="protein sequence ID" value="KAK6921300.1"/>
    <property type="molecule type" value="Genomic_DNA"/>
</dbReference>
<keyword evidence="2" id="KW-0217">Developmental protein</keyword>
<dbReference type="AlphaFoldDB" id="A0AAN8Z360"/>
<dbReference type="PANTHER" id="PTHR45940:SF13">
    <property type="entry name" value="WUSCHEL-RELATED HOMEOBOX 1"/>
    <property type="match status" value="1"/>
</dbReference>
<name>A0AAN8Z360_9MAGN</name>
<organism evidence="13 14">
    <name type="scientific">Dillenia turbinata</name>
    <dbReference type="NCBI Taxonomy" id="194707"/>
    <lineage>
        <taxon>Eukaryota</taxon>
        <taxon>Viridiplantae</taxon>
        <taxon>Streptophyta</taxon>
        <taxon>Embryophyta</taxon>
        <taxon>Tracheophyta</taxon>
        <taxon>Spermatophyta</taxon>
        <taxon>Magnoliopsida</taxon>
        <taxon>eudicotyledons</taxon>
        <taxon>Gunneridae</taxon>
        <taxon>Pentapetalae</taxon>
        <taxon>Dilleniales</taxon>
        <taxon>Dilleniaceae</taxon>
        <taxon>Dillenia</taxon>
    </lineage>
</organism>
<evidence type="ECO:0000256" key="8">
    <source>
        <dbReference type="ARBA" id="ARBA00024040"/>
    </source>
</evidence>
<evidence type="ECO:0000256" key="4">
    <source>
        <dbReference type="ARBA" id="ARBA00023125"/>
    </source>
</evidence>
<dbReference type="SUPFAM" id="SSF46689">
    <property type="entry name" value="Homeodomain-like"/>
    <property type="match status" value="1"/>
</dbReference>
<dbReference type="Proteomes" id="UP001370490">
    <property type="component" value="Unassembled WGS sequence"/>
</dbReference>
<evidence type="ECO:0000313" key="13">
    <source>
        <dbReference type="EMBL" id="KAK6921300.1"/>
    </source>
</evidence>
<evidence type="ECO:0000256" key="1">
    <source>
        <dbReference type="ARBA" id="ARBA00004123"/>
    </source>
</evidence>
<dbReference type="InterPro" id="IPR044555">
    <property type="entry name" value="WUSCHEL-like"/>
</dbReference>
<evidence type="ECO:0000256" key="10">
    <source>
        <dbReference type="RuleBase" id="RU000682"/>
    </source>
</evidence>